<dbReference type="InterPro" id="IPR015421">
    <property type="entry name" value="PyrdxlP-dep_Trfase_major"/>
</dbReference>
<dbReference type="InterPro" id="IPR000192">
    <property type="entry name" value="Aminotrans_V_dom"/>
</dbReference>
<feature type="domain" description="Aminotransferase class V" evidence="8">
    <location>
        <begin position="1"/>
        <end position="386"/>
    </location>
</feature>
<comment type="cofactor">
    <cofactor evidence="1">
        <name>pyridoxal 5'-phosphate</name>
        <dbReference type="ChEBI" id="CHEBI:597326"/>
    </cofactor>
</comment>
<keyword evidence="7" id="KW-0411">Iron-sulfur</keyword>
<proteinExistence type="inferred from homology"/>
<dbReference type="InterPro" id="IPR015424">
    <property type="entry name" value="PyrdxlP-dep_Trfase"/>
</dbReference>
<dbReference type="Gene3D" id="1.10.260.50">
    <property type="match status" value="1"/>
</dbReference>
<evidence type="ECO:0000256" key="6">
    <source>
        <dbReference type="ARBA" id="ARBA00023004"/>
    </source>
</evidence>
<sequence>IYLDYNGTTPVYPQILQAMLPYLTTQFGNPSSGHLFHRQPRQAVDRARKQLLTLLGQPEADLSSIWFTSCGTESDNLAIQLALQSSSKLISTRFGAHTLPHIVSCNVEHPAISGYLDALVEEKVCEVTYVPVQSDGMVSADAMIAAIQPQTILMTLMLANNESGALQPVQKVAQHCSKANILFHTDAAQAVGKVSVDLDDLGHPDMISIVGHKMGAPKGIACLYVRPGCCEQHGRALHNRGILLIGGGQEHGRRGGTENVPYIVGFGEAASLATKDWKSNSIKMEGLRTRLLFNLENWLGKDMVRTNGPSNPAHRLPNTLSVGLKGIHSGALLAAIGDQVAASAGATCHSASGVSSVLKAMGVPETFARGTLRLSLGTHTTEQEVD</sequence>
<dbReference type="InterPro" id="IPR015422">
    <property type="entry name" value="PyrdxlP-dep_Trfase_small"/>
</dbReference>
<evidence type="ECO:0000256" key="4">
    <source>
        <dbReference type="ARBA" id="ARBA00022723"/>
    </source>
</evidence>
<evidence type="ECO:0000256" key="5">
    <source>
        <dbReference type="ARBA" id="ARBA00022898"/>
    </source>
</evidence>
<feature type="non-terminal residue" evidence="9">
    <location>
        <position position="1"/>
    </location>
</feature>
<comment type="similarity">
    <text evidence="2">Belongs to the class-V pyridoxal-phosphate-dependent aminotransferase family. NifS/IscS subfamily.</text>
</comment>
<dbReference type="PANTHER" id="PTHR11601">
    <property type="entry name" value="CYSTEINE DESULFURYLASE FAMILY MEMBER"/>
    <property type="match status" value="1"/>
</dbReference>
<evidence type="ECO:0000259" key="8">
    <source>
        <dbReference type="Pfam" id="PF00266"/>
    </source>
</evidence>
<dbReference type="EMBL" id="OU594960">
    <property type="protein sequence ID" value="CAG9283509.1"/>
    <property type="molecule type" value="Genomic_DNA"/>
</dbReference>
<dbReference type="SUPFAM" id="SSF53383">
    <property type="entry name" value="PLP-dependent transferases"/>
    <property type="match status" value="1"/>
</dbReference>
<evidence type="ECO:0000256" key="1">
    <source>
        <dbReference type="ARBA" id="ARBA00001933"/>
    </source>
</evidence>
<dbReference type="Gene3D" id="3.90.1150.10">
    <property type="entry name" value="Aspartate Aminotransferase, domain 1"/>
    <property type="match status" value="1"/>
</dbReference>
<accession>A0A8J9X4V6</accession>
<dbReference type="PIRSF" id="PIRSF005572">
    <property type="entry name" value="NifS"/>
    <property type="match status" value="1"/>
</dbReference>
<evidence type="ECO:0000256" key="2">
    <source>
        <dbReference type="ARBA" id="ARBA00006490"/>
    </source>
</evidence>
<dbReference type="PANTHER" id="PTHR11601:SF34">
    <property type="entry name" value="CYSTEINE DESULFURASE"/>
    <property type="match status" value="1"/>
</dbReference>
<evidence type="ECO:0000313" key="9">
    <source>
        <dbReference type="EMBL" id="CAG9283509.1"/>
    </source>
</evidence>
<keyword evidence="6" id="KW-0408">Iron</keyword>
<dbReference type="GO" id="GO:0016740">
    <property type="term" value="F:transferase activity"/>
    <property type="evidence" value="ECO:0007669"/>
    <property type="project" value="UniProtKB-KW"/>
</dbReference>
<keyword evidence="3" id="KW-0808">Transferase</keyword>
<feature type="non-terminal residue" evidence="9">
    <location>
        <position position="386"/>
    </location>
</feature>
<dbReference type="GO" id="GO:0046872">
    <property type="term" value="F:metal ion binding"/>
    <property type="evidence" value="ECO:0007669"/>
    <property type="project" value="UniProtKB-KW"/>
</dbReference>
<dbReference type="InterPro" id="IPR016454">
    <property type="entry name" value="Cysteine_dSase"/>
</dbReference>
<organism evidence="9">
    <name type="scientific">Phaeodactylum tricornutum</name>
    <name type="common">Diatom</name>
    <dbReference type="NCBI Taxonomy" id="2850"/>
    <lineage>
        <taxon>Eukaryota</taxon>
        <taxon>Sar</taxon>
        <taxon>Stramenopiles</taxon>
        <taxon>Ochrophyta</taxon>
        <taxon>Bacillariophyta</taxon>
        <taxon>Bacillariophyceae</taxon>
        <taxon>Bacillariophycidae</taxon>
        <taxon>Naviculales</taxon>
        <taxon>Phaeodactylaceae</taxon>
        <taxon>Phaeodactylum</taxon>
    </lineage>
</organism>
<gene>
    <name evidence="9" type="ORF">PTTT1_LOCUS23032</name>
</gene>
<keyword evidence="5" id="KW-0663">Pyridoxal phosphate</keyword>
<protein>
    <recommendedName>
        <fullName evidence="8">Aminotransferase class V domain-containing protein</fullName>
    </recommendedName>
</protein>
<dbReference type="GO" id="GO:0051536">
    <property type="term" value="F:iron-sulfur cluster binding"/>
    <property type="evidence" value="ECO:0007669"/>
    <property type="project" value="UniProtKB-KW"/>
</dbReference>
<name>A0A8J9X4V6_PHATR</name>
<dbReference type="Proteomes" id="UP000836788">
    <property type="component" value="Chromosome 19"/>
</dbReference>
<reference evidence="9" key="1">
    <citation type="submission" date="2022-02" db="EMBL/GenBank/DDBJ databases">
        <authorList>
            <person name="Giguere J D."/>
        </authorList>
    </citation>
    <scope>NUCLEOTIDE SEQUENCE</scope>
    <source>
        <strain evidence="9">CCAP 1055/1</strain>
    </source>
</reference>
<dbReference type="Gene3D" id="3.40.640.10">
    <property type="entry name" value="Type I PLP-dependent aspartate aminotransferase-like (Major domain)"/>
    <property type="match status" value="1"/>
</dbReference>
<keyword evidence="4" id="KW-0479">Metal-binding</keyword>
<dbReference type="Pfam" id="PF00266">
    <property type="entry name" value="Aminotran_5"/>
    <property type="match status" value="1"/>
</dbReference>
<dbReference type="AlphaFoldDB" id="A0A8J9X4V6"/>
<evidence type="ECO:0000256" key="7">
    <source>
        <dbReference type="ARBA" id="ARBA00023014"/>
    </source>
</evidence>
<evidence type="ECO:0000256" key="3">
    <source>
        <dbReference type="ARBA" id="ARBA00022679"/>
    </source>
</evidence>